<dbReference type="PROSITE" id="PS50928">
    <property type="entry name" value="ABC_TM1"/>
    <property type="match status" value="1"/>
</dbReference>
<feature type="transmembrane region" description="Helical" evidence="5">
    <location>
        <begin position="368"/>
        <end position="388"/>
    </location>
</feature>
<evidence type="ECO:0000256" key="2">
    <source>
        <dbReference type="ARBA" id="ARBA00022692"/>
    </source>
</evidence>
<protein>
    <recommendedName>
        <fullName evidence="6">ABC transmembrane type-1 domain-containing protein</fullName>
    </recommendedName>
</protein>
<sequence>MIKPPKILKDLSKRWQFWISLILFLIVVIPVLAGTAITSHVNPYTEKGYYMAAPYAVPSWSTIFYGNLPPDINLPSSYSLIAAKSPAVISYWNLKNETINGDRVIITWSNFGPSNESNYISEGFTYGNTGSGSMKIMITGNNPINITLYHTFDYDYKLPTSNNFYTMQLSLYYRNNTNTNFVINGYLTNPKDYTVFLFSHGTEIPTNALLSNFANYYFNPVNKYMVTPNQWNYEIIESNAPSFTPFYYTLSQNESSFASIYLIKDVFNTTGVYNVSYVIEYIPGQSNSSLTLYLSDIHFEFLGSVYGLLGTDNNGASVFTEFVQGGIFDLELALITGLVIVGIGAILGILAAYFGGLADYSLVSITDFFLLLPGLIFLIILETLLGIYFPTTVAKFRPEILAGIIAVLSWSPTARILRGETFVVKSQQFVEASKTLGLSNFQILRKHIFPHLMPIIFAQLIIDIPAVIFIESTLDFLGLGITSFPTWGNMLGYATDYMVGAPYYAWWWWIPPFIALALIGISLFYLGESVLERYRRTGGAY</sequence>
<feature type="domain" description="ABC transmembrane type-1" evidence="6">
    <location>
        <begin position="330"/>
        <end position="527"/>
    </location>
</feature>
<feature type="transmembrane region" description="Helical" evidence="5">
    <location>
        <begin position="506"/>
        <end position="526"/>
    </location>
</feature>
<keyword evidence="5" id="KW-0813">Transport</keyword>
<comment type="similarity">
    <text evidence="5">Belongs to the binding-protein-dependent transport system permease family.</text>
</comment>
<dbReference type="GO" id="GO:0005886">
    <property type="term" value="C:plasma membrane"/>
    <property type="evidence" value="ECO:0007669"/>
    <property type="project" value="UniProtKB-SubCell"/>
</dbReference>
<dbReference type="AlphaFoldDB" id="A0A1W6JYX7"/>
<evidence type="ECO:0000313" key="8">
    <source>
        <dbReference type="Proteomes" id="UP000193404"/>
    </source>
</evidence>
<evidence type="ECO:0000256" key="4">
    <source>
        <dbReference type="ARBA" id="ARBA00023136"/>
    </source>
</evidence>
<keyword evidence="8" id="KW-1185">Reference proteome</keyword>
<dbReference type="EMBL" id="CP020477">
    <property type="protein sequence ID" value="ARM75476.1"/>
    <property type="molecule type" value="Genomic_DNA"/>
</dbReference>
<dbReference type="PANTHER" id="PTHR42729:SF1">
    <property type="entry name" value="OLIGO_DIPEPTIDE TRANSPORT, PERMEASE PROTEIN (DPPC-2)"/>
    <property type="match status" value="1"/>
</dbReference>
<organism evidence="7 8">
    <name type="scientific">Acidianus manzaensis</name>
    <dbReference type="NCBI Taxonomy" id="282676"/>
    <lineage>
        <taxon>Archaea</taxon>
        <taxon>Thermoproteota</taxon>
        <taxon>Thermoprotei</taxon>
        <taxon>Sulfolobales</taxon>
        <taxon>Sulfolobaceae</taxon>
        <taxon>Acidianus</taxon>
    </lineage>
</organism>
<evidence type="ECO:0000256" key="1">
    <source>
        <dbReference type="ARBA" id="ARBA00004141"/>
    </source>
</evidence>
<dbReference type="KEGG" id="aman:B6F84_05145"/>
<keyword evidence="3 5" id="KW-1133">Transmembrane helix</keyword>
<dbReference type="CDD" id="cd06261">
    <property type="entry name" value="TM_PBP2"/>
    <property type="match status" value="1"/>
</dbReference>
<dbReference type="GeneID" id="41590282"/>
<feature type="transmembrane region" description="Helical" evidence="5">
    <location>
        <begin position="332"/>
        <end position="356"/>
    </location>
</feature>
<name>A0A1W6JYX7_9CREN</name>
<proteinExistence type="inferred from homology"/>
<evidence type="ECO:0000256" key="3">
    <source>
        <dbReference type="ARBA" id="ARBA00022989"/>
    </source>
</evidence>
<gene>
    <name evidence="7" type="ORF">B6F84_05145</name>
</gene>
<dbReference type="Proteomes" id="UP000193404">
    <property type="component" value="Chromosome"/>
</dbReference>
<keyword evidence="4 5" id="KW-0472">Membrane</keyword>
<dbReference type="PANTHER" id="PTHR42729">
    <property type="entry name" value="OLIGO/DIPEPTIDE TRANSPORT, PERMEASE PROTEIN (DPPC-2)"/>
    <property type="match status" value="1"/>
</dbReference>
<dbReference type="Pfam" id="PF00528">
    <property type="entry name" value="BPD_transp_1"/>
    <property type="match status" value="1"/>
</dbReference>
<keyword evidence="2 5" id="KW-0812">Transmembrane</keyword>
<dbReference type="InterPro" id="IPR035906">
    <property type="entry name" value="MetI-like_sf"/>
</dbReference>
<dbReference type="STRING" id="282676.B6F84_05145"/>
<dbReference type="OrthoDB" id="312811at2157"/>
<dbReference type="SUPFAM" id="SSF161098">
    <property type="entry name" value="MetI-like"/>
    <property type="match status" value="1"/>
</dbReference>
<dbReference type="GO" id="GO:0055085">
    <property type="term" value="P:transmembrane transport"/>
    <property type="evidence" value="ECO:0007669"/>
    <property type="project" value="InterPro"/>
</dbReference>
<accession>A0A1W6JYX7</accession>
<evidence type="ECO:0000313" key="7">
    <source>
        <dbReference type="EMBL" id="ARM75476.1"/>
    </source>
</evidence>
<evidence type="ECO:0000256" key="5">
    <source>
        <dbReference type="RuleBase" id="RU363032"/>
    </source>
</evidence>
<feature type="transmembrane region" description="Helical" evidence="5">
    <location>
        <begin position="448"/>
        <end position="470"/>
    </location>
</feature>
<comment type="subcellular location">
    <subcellularLocation>
        <location evidence="5">Cell membrane</location>
        <topology evidence="5">Multi-pass membrane protein</topology>
    </subcellularLocation>
    <subcellularLocation>
        <location evidence="1">Membrane</location>
        <topology evidence="1">Multi-pass membrane protein</topology>
    </subcellularLocation>
</comment>
<reference evidence="7 8" key="1">
    <citation type="submission" date="2017-03" db="EMBL/GenBank/DDBJ databases">
        <title>Sulfur activation and transportation mechanism of thermophilic Archaea Acidianus manzaensis YN-25.</title>
        <authorList>
            <person name="Ma Y."/>
            <person name="Yang Y."/>
            <person name="Xia J."/>
        </authorList>
    </citation>
    <scope>NUCLEOTIDE SEQUENCE [LARGE SCALE GENOMIC DNA]</scope>
    <source>
        <strain evidence="7 8">YN-25</strain>
    </source>
</reference>
<dbReference type="Gene3D" id="1.10.3720.10">
    <property type="entry name" value="MetI-like"/>
    <property type="match status" value="1"/>
</dbReference>
<dbReference type="RefSeq" id="WP_148691246.1">
    <property type="nucleotide sequence ID" value="NZ_CP020477.1"/>
</dbReference>
<evidence type="ECO:0000259" key="6">
    <source>
        <dbReference type="PROSITE" id="PS50928"/>
    </source>
</evidence>
<dbReference type="InterPro" id="IPR000515">
    <property type="entry name" value="MetI-like"/>
</dbReference>